<dbReference type="RefSeq" id="WP_377944419.1">
    <property type="nucleotide sequence ID" value="NZ_JBHUCX010000067.1"/>
</dbReference>
<evidence type="ECO:0000313" key="2">
    <source>
        <dbReference type="Proteomes" id="UP001597079"/>
    </source>
</evidence>
<accession>A0ABW4JJM6</accession>
<name>A0ABW4JJM6_9BACL</name>
<evidence type="ECO:0000313" key="1">
    <source>
        <dbReference type="EMBL" id="MFD1676516.1"/>
    </source>
</evidence>
<comment type="caution">
    <text evidence="1">The sequence shown here is derived from an EMBL/GenBank/DDBJ whole genome shotgun (WGS) entry which is preliminary data.</text>
</comment>
<organism evidence="1 2">
    <name type="scientific">Alicyclobacillus fodiniaquatilis</name>
    <dbReference type="NCBI Taxonomy" id="1661150"/>
    <lineage>
        <taxon>Bacteria</taxon>
        <taxon>Bacillati</taxon>
        <taxon>Bacillota</taxon>
        <taxon>Bacilli</taxon>
        <taxon>Bacillales</taxon>
        <taxon>Alicyclobacillaceae</taxon>
        <taxon>Alicyclobacillus</taxon>
    </lineage>
</organism>
<protein>
    <submittedName>
        <fullName evidence="1">Rieske (2Fe-2S) protein</fullName>
    </submittedName>
</protein>
<sequence>MEQNISLVIAKSVIALIEAGVSEVEIAKVGVAFGTAERAAGWGPGLTILTAMVNVLPKLDAYGRILALSQGLAHVARDCAGQSTRHMLQSLPTTNFSLERLAAWYRECVEVRDTQGAERVLLTAIEKGADENQLADMMLVAATDHFYLNGGHTFDFHNKAFEMLEHVGEAQRKTTLTSLVPLLANPSRSEESQNWNAPVNLVKPLQEAFRELPEIVNDMQLVKAPELDEAQFVNQILSDDPLATVQVISQTLKRGVLPARVAQLVALAAAERITRFHIQNDFGDWIAVLHTFTHAHAVHERLLRGTDALAIRAIYYTAMRIYLDRFLNIPPARRPGTGKQAPQAYSTQPEELLELMDQRQQVSEAANWVANYLNNNGDVDALLNTLGHTLLREDAEFHSFQMYEAALNEYERWASVDSPMSECAKETMLFALTRYLAAHAPTARELPHVVRIAWRLQRGEKLFEEK</sequence>
<keyword evidence="2" id="KW-1185">Reference proteome</keyword>
<proteinExistence type="predicted"/>
<gene>
    <name evidence="1" type="ORF">ACFSB2_17595</name>
</gene>
<dbReference type="Proteomes" id="UP001597079">
    <property type="component" value="Unassembled WGS sequence"/>
</dbReference>
<reference evidence="2" key="1">
    <citation type="journal article" date="2019" name="Int. J. Syst. Evol. Microbiol.">
        <title>The Global Catalogue of Microorganisms (GCM) 10K type strain sequencing project: providing services to taxonomists for standard genome sequencing and annotation.</title>
        <authorList>
            <consortium name="The Broad Institute Genomics Platform"/>
            <consortium name="The Broad Institute Genome Sequencing Center for Infectious Disease"/>
            <person name="Wu L."/>
            <person name="Ma J."/>
        </authorList>
    </citation>
    <scope>NUCLEOTIDE SEQUENCE [LARGE SCALE GENOMIC DNA]</scope>
    <source>
        <strain evidence="2">CGMCC 1.12286</strain>
    </source>
</reference>
<dbReference type="EMBL" id="JBHUCX010000067">
    <property type="protein sequence ID" value="MFD1676516.1"/>
    <property type="molecule type" value="Genomic_DNA"/>
</dbReference>